<dbReference type="EMBL" id="JALHBS010000059">
    <property type="protein sequence ID" value="MCP3055607.1"/>
    <property type="molecule type" value="Genomic_DNA"/>
</dbReference>
<name>A0A9X2HBX1_9HYPH</name>
<dbReference type="GO" id="GO:0006744">
    <property type="term" value="P:ubiquinone biosynthetic process"/>
    <property type="evidence" value="ECO:0007669"/>
    <property type="project" value="InterPro"/>
</dbReference>
<comment type="caution">
    <text evidence="9">The sequence shown here is derived from an EMBL/GenBank/DDBJ whole genome shotgun (WGS) entry which is preliminary data.</text>
</comment>
<accession>A0A9X2HBX1</accession>
<dbReference type="GO" id="GO:0004497">
    <property type="term" value="F:monooxygenase activity"/>
    <property type="evidence" value="ECO:0007669"/>
    <property type="project" value="UniProtKB-KW"/>
</dbReference>
<dbReference type="GO" id="GO:0071949">
    <property type="term" value="F:FAD binding"/>
    <property type="evidence" value="ECO:0007669"/>
    <property type="project" value="InterPro"/>
</dbReference>
<evidence type="ECO:0000256" key="6">
    <source>
        <dbReference type="ARBA" id="ARBA00023002"/>
    </source>
</evidence>
<dbReference type="RefSeq" id="WP_253964454.1">
    <property type="nucleotide sequence ID" value="NZ_JALHBS010000059.1"/>
</dbReference>
<dbReference type="InterPro" id="IPR036188">
    <property type="entry name" value="FAD/NAD-bd_sf"/>
</dbReference>
<feature type="domain" description="FAD-binding" evidence="8">
    <location>
        <begin position="7"/>
        <end position="334"/>
    </location>
</feature>
<reference evidence="9" key="1">
    <citation type="submission" date="2022-03" db="EMBL/GenBank/DDBJ databases">
        <title>Aurantimonas Liuensis sp. Nov., isolated from the hadal seawater of the Mariana Trench.</title>
        <authorList>
            <person name="Liu R."/>
        </authorList>
    </citation>
    <scope>NUCLEOTIDE SEQUENCE</scope>
    <source>
        <strain evidence="9">LRZ36</strain>
    </source>
</reference>
<keyword evidence="4" id="KW-0285">Flavoprotein</keyword>
<dbReference type="InterPro" id="IPR010971">
    <property type="entry name" value="UbiH/COQ6"/>
</dbReference>
<evidence type="ECO:0000313" key="10">
    <source>
        <dbReference type="Proteomes" id="UP001155220"/>
    </source>
</evidence>
<protein>
    <submittedName>
        <fullName evidence="9">UbiH/UbiF family hydroxylase</fullName>
    </submittedName>
</protein>
<dbReference type="AlphaFoldDB" id="A0A9X2HBX1"/>
<sequence>MATERREIAVVGGGLAGTATALAFADRGFDTVLIAPKSTPDARSTALLGDSVAFLANLGVIDRLGAKAAPLAVMRLIDDTRHLFRAPVVEFRASEIGLASFGYNVLNSDLQAALNAGVAEAQRLEVRETAARGFTIDGDRAVVTLQDGGSYRVGLVVAADGRRSPMREAAGIGVRQWIYPQSAIVFNFRHRIDHHSVSTEFHTRAGPFTQVPLPGRRSSLVWVEEPNLAELYVDLKLDRLARTVEDKMHSILGSVEIEEPIQRFPLSGASVDRMTGERLALVGEAGHAFPPIGAQGLNLGLRDCEAIVRLASESRGDPGQRTTLSRYEAARRADVRSRTLGVDLLNRSLLADFLPTQLTRTVGLAAMRSVPLLRQFAMREGLSPGAGLTGVPRSIREGIGRNDP</sequence>
<dbReference type="PRINTS" id="PR00420">
    <property type="entry name" value="RNGMNOXGNASE"/>
</dbReference>
<comment type="cofactor">
    <cofactor evidence="1">
        <name>FAD</name>
        <dbReference type="ChEBI" id="CHEBI:57692"/>
    </cofactor>
</comment>
<comment type="pathway">
    <text evidence="2">Cofactor biosynthesis; ubiquinone biosynthesis.</text>
</comment>
<dbReference type="Gene3D" id="3.50.50.60">
    <property type="entry name" value="FAD/NAD(P)-binding domain"/>
    <property type="match status" value="2"/>
</dbReference>
<evidence type="ECO:0000259" key="8">
    <source>
        <dbReference type="Pfam" id="PF01494"/>
    </source>
</evidence>
<dbReference type="NCBIfam" id="NF005691">
    <property type="entry name" value="PRK07494.1"/>
    <property type="match status" value="1"/>
</dbReference>
<evidence type="ECO:0000256" key="5">
    <source>
        <dbReference type="ARBA" id="ARBA00022827"/>
    </source>
</evidence>
<dbReference type="NCBIfam" id="TIGR01988">
    <property type="entry name" value="Ubi-OHases"/>
    <property type="match status" value="1"/>
</dbReference>
<keyword evidence="6" id="KW-0560">Oxidoreductase</keyword>
<proteinExistence type="inferred from homology"/>
<evidence type="ECO:0000313" key="9">
    <source>
        <dbReference type="EMBL" id="MCP3055607.1"/>
    </source>
</evidence>
<evidence type="ECO:0000256" key="4">
    <source>
        <dbReference type="ARBA" id="ARBA00022630"/>
    </source>
</evidence>
<evidence type="ECO:0000256" key="1">
    <source>
        <dbReference type="ARBA" id="ARBA00001974"/>
    </source>
</evidence>
<keyword evidence="5" id="KW-0274">FAD</keyword>
<dbReference type="PANTHER" id="PTHR43876">
    <property type="entry name" value="UBIQUINONE BIOSYNTHESIS MONOOXYGENASE COQ6, MITOCHONDRIAL"/>
    <property type="match status" value="1"/>
</dbReference>
<dbReference type="PANTHER" id="PTHR43876:SF7">
    <property type="entry name" value="UBIQUINONE BIOSYNTHESIS MONOOXYGENASE COQ6, MITOCHONDRIAL"/>
    <property type="match status" value="1"/>
</dbReference>
<evidence type="ECO:0000256" key="7">
    <source>
        <dbReference type="ARBA" id="ARBA00023033"/>
    </source>
</evidence>
<dbReference type="InterPro" id="IPR051205">
    <property type="entry name" value="UbiH/COQ6_monooxygenase"/>
</dbReference>
<comment type="similarity">
    <text evidence="3">Belongs to the UbiH/COQ6 family.</text>
</comment>
<evidence type="ECO:0000256" key="3">
    <source>
        <dbReference type="ARBA" id="ARBA00005349"/>
    </source>
</evidence>
<dbReference type="InterPro" id="IPR002938">
    <property type="entry name" value="FAD-bd"/>
</dbReference>
<keyword evidence="7" id="KW-0503">Monooxygenase</keyword>
<dbReference type="Pfam" id="PF01494">
    <property type="entry name" value="FAD_binding_3"/>
    <property type="match status" value="1"/>
</dbReference>
<keyword evidence="10" id="KW-1185">Reference proteome</keyword>
<organism evidence="9 10">
    <name type="scientific">Aurantimonas marianensis</name>
    <dbReference type="NCBI Taxonomy" id="2920428"/>
    <lineage>
        <taxon>Bacteria</taxon>
        <taxon>Pseudomonadati</taxon>
        <taxon>Pseudomonadota</taxon>
        <taxon>Alphaproteobacteria</taxon>
        <taxon>Hyphomicrobiales</taxon>
        <taxon>Aurantimonadaceae</taxon>
        <taxon>Aurantimonas</taxon>
    </lineage>
</organism>
<dbReference type="Proteomes" id="UP001155220">
    <property type="component" value="Unassembled WGS sequence"/>
</dbReference>
<dbReference type="GO" id="GO:0016705">
    <property type="term" value="F:oxidoreductase activity, acting on paired donors, with incorporation or reduction of molecular oxygen"/>
    <property type="evidence" value="ECO:0007669"/>
    <property type="project" value="InterPro"/>
</dbReference>
<evidence type="ECO:0000256" key="2">
    <source>
        <dbReference type="ARBA" id="ARBA00004749"/>
    </source>
</evidence>
<dbReference type="SUPFAM" id="SSF51905">
    <property type="entry name" value="FAD/NAD(P)-binding domain"/>
    <property type="match status" value="1"/>
</dbReference>
<gene>
    <name evidence="9" type="ORF">MJ956_10690</name>
</gene>